<dbReference type="InterPro" id="IPR037523">
    <property type="entry name" value="VOC_core"/>
</dbReference>
<gene>
    <name evidence="2" type="ORF">OO014_05230</name>
</gene>
<evidence type="ECO:0000313" key="2">
    <source>
        <dbReference type="EMBL" id="MDC5696650.1"/>
    </source>
</evidence>
<dbReference type="Gene3D" id="3.10.180.10">
    <property type="entry name" value="2,3-Dihydroxybiphenyl 1,2-Dioxygenase, domain 1"/>
    <property type="match status" value="1"/>
</dbReference>
<dbReference type="Pfam" id="PF00903">
    <property type="entry name" value="Glyoxalase"/>
    <property type="match status" value="1"/>
</dbReference>
<dbReference type="InterPro" id="IPR004360">
    <property type="entry name" value="Glyas_Fos-R_dOase_dom"/>
</dbReference>
<reference evidence="2 3" key="1">
    <citation type="submission" date="2022-11" db="EMBL/GenBank/DDBJ databases">
        <title>Anaerobic phenanthrene biodegradation by a DNRA strain PheN6.</title>
        <authorList>
            <person name="Zhang Z."/>
        </authorList>
    </citation>
    <scope>NUCLEOTIDE SEQUENCE [LARGE SCALE GENOMIC DNA]</scope>
    <source>
        <strain evidence="2 3">PheN6</strain>
    </source>
</reference>
<proteinExistence type="predicted"/>
<evidence type="ECO:0000259" key="1">
    <source>
        <dbReference type="PROSITE" id="PS51819"/>
    </source>
</evidence>
<dbReference type="SUPFAM" id="SSF54593">
    <property type="entry name" value="Glyoxalase/Bleomycin resistance protein/Dihydroxybiphenyl dioxygenase"/>
    <property type="match status" value="1"/>
</dbReference>
<dbReference type="Proteomes" id="UP001150259">
    <property type="component" value="Unassembled WGS sequence"/>
</dbReference>
<accession>A0ABT5GEH3</accession>
<dbReference type="InterPro" id="IPR029068">
    <property type="entry name" value="Glyas_Bleomycin-R_OHBP_Dase"/>
</dbReference>
<dbReference type="PROSITE" id="PS51819">
    <property type="entry name" value="VOC"/>
    <property type="match status" value="1"/>
</dbReference>
<organism evidence="2 3">
    <name type="scientific">Intrasporangium calvum</name>
    <dbReference type="NCBI Taxonomy" id="53358"/>
    <lineage>
        <taxon>Bacteria</taxon>
        <taxon>Bacillati</taxon>
        <taxon>Actinomycetota</taxon>
        <taxon>Actinomycetes</taxon>
        <taxon>Micrococcales</taxon>
        <taxon>Intrasporangiaceae</taxon>
        <taxon>Intrasporangium</taxon>
    </lineage>
</organism>
<protein>
    <submittedName>
        <fullName evidence="2">Methylmalonyl-CoA epimerase</fullName>
    </submittedName>
</protein>
<name>A0ABT5GEH3_9MICO</name>
<dbReference type="RefSeq" id="WP_272461227.1">
    <property type="nucleotide sequence ID" value="NZ_JAPFQL010000014.1"/>
</dbReference>
<feature type="domain" description="VOC" evidence="1">
    <location>
        <begin position="9"/>
        <end position="126"/>
    </location>
</feature>
<dbReference type="EMBL" id="JAPFQL010000014">
    <property type="protein sequence ID" value="MDC5696650.1"/>
    <property type="molecule type" value="Genomic_DNA"/>
</dbReference>
<comment type="caution">
    <text evidence="2">The sequence shown here is derived from an EMBL/GenBank/DDBJ whole genome shotgun (WGS) entry which is preliminary data.</text>
</comment>
<evidence type="ECO:0000313" key="3">
    <source>
        <dbReference type="Proteomes" id="UP001150259"/>
    </source>
</evidence>
<keyword evidence="3" id="KW-1185">Reference proteome</keyword>
<sequence length="130" mass="13924">MHEGTNRSGLVQVAQRAEDLARASGFYADLLGAGPVATFDPPGLVFFDLGGVRLLLDRGAPSALIYLPVDDIDATVERLRGSGVHVETEPHVIFGHDDDTLGPAGTDEWMAFVKDSEGNLVGLVEQRLRP</sequence>